<evidence type="ECO:0000313" key="3">
    <source>
        <dbReference type="Proteomes" id="UP000054007"/>
    </source>
</evidence>
<organism evidence="2 3">
    <name type="scientific">Cylindrobasidium torrendii FP15055 ss-10</name>
    <dbReference type="NCBI Taxonomy" id="1314674"/>
    <lineage>
        <taxon>Eukaryota</taxon>
        <taxon>Fungi</taxon>
        <taxon>Dikarya</taxon>
        <taxon>Basidiomycota</taxon>
        <taxon>Agaricomycotina</taxon>
        <taxon>Agaricomycetes</taxon>
        <taxon>Agaricomycetidae</taxon>
        <taxon>Agaricales</taxon>
        <taxon>Marasmiineae</taxon>
        <taxon>Physalacriaceae</taxon>
        <taxon>Cylindrobasidium</taxon>
    </lineage>
</organism>
<dbReference type="Proteomes" id="UP000054007">
    <property type="component" value="Unassembled WGS sequence"/>
</dbReference>
<dbReference type="EMBL" id="KN880701">
    <property type="protein sequence ID" value="KIY63358.1"/>
    <property type="molecule type" value="Genomic_DNA"/>
</dbReference>
<reference evidence="2 3" key="1">
    <citation type="journal article" date="2015" name="Fungal Genet. Biol.">
        <title>Evolution of novel wood decay mechanisms in Agaricales revealed by the genome sequences of Fistulina hepatica and Cylindrobasidium torrendii.</title>
        <authorList>
            <person name="Floudas D."/>
            <person name="Held B.W."/>
            <person name="Riley R."/>
            <person name="Nagy L.G."/>
            <person name="Koehler G."/>
            <person name="Ransdell A.S."/>
            <person name="Younus H."/>
            <person name="Chow J."/>
            <person name="Chiniquy J."/>
            <person name="Lipzen A."/>
            <person name="Tritt A."/>
            <person name="Sun H."/>
            <person name="Haridas S."/>
            <person name="LaButti K."/>
            <person name="Ohm R.A."/>
            <person name="Kues U."/>
            <person name="Blanchette R.A."/>
            <person name="Grigoriev I.V."/>
            <person name="Minto R.E."/>
            <person name="Hibbett D.S."/>
        </authorList>
    </citation>
    <scope>NUCLEOTIDE SEQUENCE [LARGE SCALE GENOMIC DNA]</scope>
    <source>
        <strain evidence="2 3">FP15055 ss-10</strain>
    </source>
</reference>
<proteinExistence type="predicted"/>
<feature type="compositionally biased region" description="Basic residues" evidence="1">
    <location>
        <begin position="1"/>
        <end position="12"/>
    </location>
</feature>
<dbReference type="OrthoDB" id="2100128at2759"/>
<evidence type="ECO:0000313" key="2">
    <source>
        <dbReference type="EMBL" id="KIY63358.1"/>
    </source>
</evidence>
<accession>A0A0D7AYB9</accession>
<dbReference type="STRING" id="1314674.A0A0D7AYB9"/>
<name>A0A0D7AYB9_9AGAR</name>
<protein>
    <submittedName>
        <fullName evidence="2">Uncharacterized protein</fullName>
    </submittedName>
</protein>
<sequence>MRRHNHNGRGKQRQMQYMPSVSRSSGIDKDGDSLKNTRVQEEYRAYIAEKLNAVLSEASADDSAEENVLILFRKLREGLYSSKRTDLFAVEVYETSLYLSVVFNKPRYISSIIPHLLFELYPKHTTSPNLTLSVLVSLLHNLAAGFPSQVAYREVLSKIPPVLKFNDQWICWNSKPIPITDRLVSTKDRSDETSRTSPGLTNGVPIWTVVLLIV</sequence>
<keyword evidence="3" id="KW-1185">Reference proteome</keyword>
<dbReference type="PANTHER" id="PTHR39398">
    <property type="entry name" value="YALI0F14311P"/>
    <property type="match status" value="1"/>
</dbReference>
<dbReference type="AlphaFoldDB" id="A0A0D7AYB9"/>
<evidence type="ECO:0000256" key="1">
    <source>
        <dbReference type="SAM" id="MobiDB-lite"/>
    </source>
</evidence>
<feature type="compositionally biased region" description="Polar residues" evidence="1">
    <location>
        <begin position="13"/>
        <end position="25"/>
    </location>
</feature>
<dbReference type="PANTHER" id="PTHR39398:SF1">
    <property type="entry name" value="CSN8_PSMD8_EIF3K DOMAIN-CONTAINING PROTEIN"/>
    <property type="match status" value="1"/>
</dbReference>
<gene>
    <name evidence="2" type="ORF">CYLTODRAFT_493954</name>
</gene>
<feature type="region of interest" description="Disordered" evidence="1">
    <location>
        <begin position="1"/>
        <end position="34"/>
    </location>
</feature>